<keyword evidence="1" id="KW-0732">Signal</keyword>
<accession>F9RWY3</accession>
<feature type="signal peptide" evidence="1">
    <location>
        <begin position="1"/>
        <end position="22"/>
    </location>
</feature>
<protein>
    <submittedName>
        <fullName evidence="2">Putative lipoprotein</fullName>
    </submittedName>
</protein>
<evidence type="ECO:0000256" key="1">
    <source>
        <dbReference type="SAM" id="SignalP"/>
    </source>
</evidence>
<dbReference type="EMBL" id="AFWF01000007">
    <property type="protein sequence ID" value="EGU48897.1"/>
    <property type="molecule type" value="Genomic_DNA"/>
</dbReference>
<sequence>MKTAMSKIFLSGVLLASLIGCAEVIKEREGAELQIVPITNSYHLTIKAKKDQQAWLQLQDYIEQHWDVLSVEEITIDWFSRRGKTLAMKLADKLQKEGISADMIHINQAKSERSDHFDLSLHTTKYKVVANVCDYPKVGEFGAYPEGCYAESARWQSMVHPEKMLLTSEKDK</sequence>
<feature type="chain" id="PRO_5003387041" evidence="1">
    <location>
        <begin position="23"/>
        <end position="172"/>
    </location>
</feature>
<comment type="caution">
    <text evidence="2">The sequence shown here is derived from an EMBL/GenBank/DDBJ whole genome shotgun (WGS) entry which is preliminary data.</text>
</comment>
<name>F9RWY3_9VIBR</name>
<keyword evidence="2" id="KW-0449">Lipoprotein</keyword>
<dbReference type="OrthoDB" id="6402397at2"/>
<keyword evidence="3" id="KW-1185">Reference proteome</keyword>
<dbReference type="AlphaFoldDB" id="F9RWY3"/>
<proteinExistence type="predicted"/>
<organism evidence="2 3">
    <name type="scientific">Vibrio ichthyoenteri ATCC 700023</name>
    <dbReference type="NCBI Taxonomy" id="870968"/>
    <lineage>
        <taxon>Bacteria</taxon>
        <taxon>Pseudomonadati</taxon>
        <taxon>Pseudomonadota</taxon>
        <taxon>Gammaproteobacteria</taxon>
        <taxon>Vibrionales</taxon>
        <taxon>Vibrionaceae</taxon>
        <taxon>Vibrio</taxon>
    </lineage>
</organism>
<dbReference type="RefSeq" id="WP_006710387.1">
    <property type="nucleotide sequence ID" value="NZ_AFWF01000007.1"/>
</dbReference>
<evidence type="ECO:0000313" key="3">
    <source>
        <dbReference type="Proteomes" id="UP000004605"/>
    </source>
</evidence>
<reference evidence="2 3" key="1">
    <citation type="journal article" date="2012" name="Int. J. Syst. Evol. Microbiol.">
        <title>Vibrio caribbeanicus sp. nov., isolated from the marine sponge Scleritoderma cyanea.</title>
        <authorList>
            <person name="Hoffmann M."/>
            <person name="Monday S.R."/>
            <person name="Allard M.W."/>
            <person name="Strain E.A."/>
            <person name="Whittaker P."/>
            <person name="Naum M."/>
            <person name="McCarthy P.J."/>
            <person name="Lopez J.V."/>
            <person name="Fischer M."/>
            <person name="Brown E.W."/>
        </authorList>
    </citation>
    <scope>NUCLEOTIDE SEQUENCE [LARGE SCALE GENOMIC DNA]</scope>
    <source>
        <strain evidence="2 3">ATCC 700023</strain>
    </source>
</reference>
<dbReference type="PROSITE" id="PS51257">
    <property type="entry name" value="PROKAR_LIPOPROTEIN"/>
    <property type="match status" value="1"/>
</dbReference>
<gene>
    <name evidence="2" type="ORF">VII00023_13847</name>
</gene>
<dbReference type="Proteomes" id="UP000004605">
    <property type="component" value="Unassembled WGS sequence"/>
</dbReference>
<evidence type="ECO:0000313" key="2">
    <source>
        <dbReference type="EMBL" id="EGU48897.1"/>
    </source>
</evidence>